<dbReference type="AlphaFoldDB" id="N1R110"/>
<sequence>MAHLAADGIARTSSARPAPGPLPCLTILLHVIVSCSLFLSCFLNPRMDLQAMDECRSIGLTQPVLTISDRKPAACAICGLVLQLISLRGHQITVLEFCVGCKSHEYLYIGASTKDNQGVAGFGTIGSQNYPGSWLCMQTGYCCYKARNKLETHGLLDWRLYNYGHAKSRMDLDPDYDKTRCMT</sequence>
<evidence type="ECO:0000313" key="1">
    <source>
        <dbReference type="EnsemblPlants" id="EMT15833"/>
    </source>
</evidence>
<reference evidence="1" key="1">
    <citation type="submission" date="2015-06" db="UniProtKB">
        <authorList>
            <consortium name="EnsemblPlants"/>
        </authorList>
    </citation>
    <scope>IDENTIFICATION</scope>
</reference>
<organism evidence="1">
    <name type="scientific">Aegilops tauschii</name>
    <name type="common">Tausch's goatgrass</name>
    <name type="synonym">Aegilops squarrosa</name>
    <dbReference type="NCBI Taxonomy" id="37682"/>
    <lineage>
        <taxon>Eukaryota</taxon>
        <taxon>Viridiplantae</taxon>
        <taxon>Streptophyta</taxon>
        <taxon>Embryophyta</taxon>
        <taxon>Tracheophyta</taxon>
        <taxon>Spermatophyta</taxon>
        <taxon>Magnoliopsida</taxon>
        <taxon>Liliopsida</taxon>
        <taxon>Poales</taxon>
        <taxon>Poaceae</taxon>
        <taxon>BOP clade</taxon>
        <taxon>Pooideae</taxon>
        <taxon>Triticodae</taxon>
        <taxon>Triticeae</taxon>
        <taxon>Triticinae</taxon>
        <taxon>Aegilops</taxon>
    </lineage>
</organism>
<protein>
    <submittedName>
        <fullName evidence="1">Uncharacterized protein</fullName>
    </submittedName>
</protein>
<dbReference type="EnsemblPlants" id="EMT15833">
    <property type="protein sequence ID" value="EMT15833"/>
    <property type="gene ID" value="F775_24173"/>
</dbReference>
<accession>N1R110</accession>
<name>N1R110_AEGTA</name>
<proteinExistence type="predicted"/>